<feature type="domain" description="Pseudouridine synthase RsuA/RluA-like" evidence="1">
    <location>
        <begin position="118"/>
        <end position="260"/>
    </location>
</feature>
<dbReference type="PANTHER" id="PTHR21600:SF47">
    <property type="entry name" value="RNA PSEUDOURIDINE SYNTHASE 1"/>
    <property type="match status" value="1"/>
</dbReference>
<dbReference type="EMBL" id="JBBJCI010000227">
    <property type="protein sequence ID" value="KAK7238986.1"/>
    <property type="molecule type" value="Genomic_DNA"/>
</dbReference>
<dbReference type="Proteomes" id="UP001363151">
    <property type="component" value="Unassembled WGS sequence"/>
</dbReference>
<sequence length="320" mass="32928">MRLLCVGALVAGGRALSSSPRAAAVEFHDALLSGAVDARAAVARLEAMEAGGPAAPDLVTYALVAAACLDEGRAEADAVLARGAAFSKARAAYRKPPKRGVLDRAAAALEVLHEDDRVIAVAKPNGVLSMAAGTTKRFATLPDAVALAAGVALSDLGGPNALGVVHRLDRDASGAMVLAKTRAAHALLVREFAARRVRKTYLAVGRGAATWDGARAVDDDVQGKPAATEVAALAAGGDRVLLDCRARTGRKHQVRLHCAALGLPLVGDPRREKKPETPGIMLHGAALAVDAFDLDVACAPPAWWRDAAPGLRDALEAAVR</sequence>
<dbReference type="SUPFAM" id="SSF55120">
    <property type="entry name" value="Pseudouridine synthase"/>
    <property type="match status" value="1"/>
</dbReference>
<name>A0ABR1FUV6_AURAN</name>
<evidence type="ECO:0000259" key="1">
    <source>
        <dbReference type="Pfam" id="PF00849"/>
    </source>
</evidence>
<keyword evidence="3" id="KW-1185">Reference proteome</keyword>
<gene>
    <name evidence="2" type="ORF">SO694_00026360</name>
</gene>
<proteinExistence type="predicted"/>
<evidence type="ECO:0000313" key="3">
    <source>
        <dbReference type="Proteomes" id="UP001363151"/>
    </source>
</evidence>
<dbReference type="Pfam" id="PF00849">
    <property type="entry name" value="PseudoU_synth_2"/>
    <property type="match status" value="1"/>
</dbReference>
<organism evidence="2 3">
    <name type="scientific">Aureococcus anophagefferens</name>
    <name type="common">Harmful bloom alga</name>
    <dbReference type="NCBI Taxonomy" id="44056"/>
    <lineage>
        <taxon>Eukaryota</taxon>
        <taxon>Sar</taxon>
        <taxon>Stramenopiles</taxon>
        <taxon>Ochrophyta</taxon>
        <taxon>Pelagophyceae</taxon>
        <taxon>Pelagomonadales</taxon>
        <taxon>Pelagomonadaceae</taxon>
        <taxon>Aureococcus</taxon>
    </lineage>
</organism>
<dbReference type="InterPro" id="IPR020103">
    <property type="entry name" value="PsdUridine_synth_cat_dom_sf"/>
</dbReference>
<dbReference type="Gene3D" id="3.30.2350.10">
    <property type="entry name" value="Pseudouridine synthase"/>
    <property type="match status" value="1"/>
</dbReference>
<accession>A0ABR1FUV6</accession>
<protein>
    <submittedName>
        <fullName evidence="2">Pseudouridine synthase</fullName>
    </submittedName>
</protein>
<dbReference type="InterPro" id="IPR006145">
    <property type="entry name" value="PsdUridine_synth_RsuA/RluA"/>
</dbReference>
<dbReference type="InterPro" id="IPR050188">
    <property type="entry name" value="RluA_PseudoU_synthase"/>
</dbReference>
<dbReference type="PANTHER" id="PTHR21600">
    <property type="entry name" value="MITOCHONDRIAL RNA PSEUDOURIDINE SYNTHASE"/>
    <property type="match status" value="1"/>
</dbReference>
<evidence type="ECO:0000313" key="2">
    <source>
        <dbReference type="EMBL" id="KAK7238986.1"/>
    </source>
</evidence>
<comment type="caution">
    <text evidence="2">The sequence shown here is derived from an EMBL/GenBank/DDBJ whole genome shotgun (WGS) entry which is preliminary data.</text>
</comment>
<reference evidence="2 3" key="1">
    <citation type="submission" date="2024-03" db="EMBL/GenBank/DDBJ databases">
        <title>Aureococcus anophagefferens CCMP1851 and Kratosvirus quantuckense: Draft genome of a second virus-susceptible host strain in the model system.</title>
        <authorList>
            <person name="Chase E."/>
            <person name="Truchon A.R."/>
            <person name="Schepens W."/>
            <person name="Wilhelm S.W."/>
        </authorList>
    </citation>
    <scope>NUCLEOTIDE SEQUENCE [LARGE SCALE GENOMIC DNA]</scope>
    <source>
        <strain evidence="2 3">CCMP1851</strain>
    </source>
</reference>
<dbReference type="CDD" id="cd02869">
    <property type="entry name" value="PseudoU_synth_RluA_like"/>
    <property type="match status" value="1"/>
</dbReference>